<sequence>MSPTLPITAVSASKAMREEQEKKGNNRMTPRGAIVALSYMAFAVLLVMFNKAALSSYEFPCANVITVMQMILSTVVLYVLRKLNLIKFSDDSADGKTAVKHFVPVRLLRQISPLSIAYLFYMVAGMASIRGVNVPMYTTLRRTTVFFTIIMEFLLVGQKHSNPIIASVAIIVLGAFVAGSRDLSFELEGYSTVLLSNITTAIYLATIARLGKTTGLNSFGLMWCNGLICGPILILWTLLSGELNMAINFESLHVLGFQVVTALSCIIAFCLNYTIFLNTTLNSALTQTMCGNLKDLGTVFFGWICFGGLPFDWLNVFGQFLGFLGSGMYAYCTLKGK</sequence>
<keyword evidence="4 5" id="KW-0472">Membrane</keyword>
<feature type="transmembrane region" description="Helical" evidence="5">
    <location>
        <begin position="164"/>
        <end position="183"/>
    </location>
</feature>
<feature type="transmembrane region" description="Helical" evidence="5">
    <location>
        <begin position="189"/>
        <end position="208"/>
    </location>
</feature>
<feature type="transmembrane region" description="Helical" evidence="5">
    <location>
        <begin position="220"/>
        <end position="239"/>
    </location>
</feature>
<organism evidence="7 8">
    <name type="scientific">Sphagnum troendelagicum</name>
    <dbReference type="NCBI Taxonomy" id="128251"/>
    <lineage>
        <taxon>Eukaryota</taxon>
        <taxon>Viridiplantae</taxon>
        <taxon>Streptophyta</taxon>
        <taxon>Embryophyta</taxon>
        <taxon>Bryophyta</taxon>
        <taxon>Sphagnophytina</taxon>
        <taxon>Sphagnopsida</taxon>
        <taxon>Sphagnales</taxon>
        <taxon>Sphagnaceae</taxon>
        <taxon>Sphagnum</taxon>
    </lineage>
</organism>
<dbReference type="PANTHER" id="PTHR11132">
    <property type="entry name" value="SOLUTE CARRIER FAMILY 35"/>
    <property type="match status" value="1"/>
</dbReference>
<feature type="transmembrane region" description="Helical" evidence="5">
    <location>
        <begin position="62"/>
        <end position="80"/>
    </location>
</feature>
<evidence type="ECO:0000256" key="4">
    <source>
        <dbReference type="ARBA" id="ARBA00023136"/>
    </source>
</evidence>
<feature type="transmembrane region" description="Helical" evidence="5">
    <location>
        <begin position="116"/>
        <end position="133"/>
    </location>
</feature>
<feature type="domain" description="Sugar phosphate transporter" evidence="6">
    <location>
        <begin position="38"/>
        <end position="329"/>
    </location>
</feature>
<gene>
    <name evidence="7" type="ORF">CSSPTR1EN2_LOCUS11393</name>
</gene>
<comment type="subcellular location">
    <subcellularLocation>
        <location evidence="1">Membrane</location>
        <topology evidence="1">Multi-pass membrane protein</topology>
    </subcellularLocation>
</comment>
<evidence type="ECO:0000256" key="3">
    <source>
        <dbReference type="ARBA" id="ARBA00022989"/>
    </source>
</evidence>
<protein>
    <recommendedName>
        <fullName evidence="6">Sugar phosphate transporter domain-containing protein</fullName>
    </recommendedName>
</protein>
<keyword evidence="8" id="KW-1185">Reference proteome</keyword>
<feature type="transmembrane region" description="Helical" evidence="5">
    <location>
        <begin position="139"/>
        <end position="157"/>
    </location>
</feature>
<dbReference type="Proteomes" id="UP001497512">
    <property type="component" value="Chromosome 19"/>
</dbReference>
<evidence type="ECO:0000256" key="2">
    <source>
        <dbReference type="ARBA" id="ARBA00022692"/>
    </source>
</evidence>
<feature type="transmembrane region" description="Helical" evidence="5">
    <location>
        <begin position="32"/>
        <end position="50"/>
    </location>
</feature>
<proteinExistence type="predicted"/>
<keyword evidence="2 5" id="KW-0812">Transmembrane</keyword>
<keyword evidence="3 5" id="KW-1133">Transmembrane helix</keyword>
<evidence type="ECO:0000313" key="7">
    <source>
        <dbReference type="EMBL" id="CAK9212751.1"/>
    </source>
</evidence>
<feature type="transmembrane region" description="Helical" evidence="5">
    <location>
        <begin position="293"/>
        <end position="311"/>
    </location>
</feature>
<dbReference type="Pfam" id="PF03151">
    <property type="entry name" value="TPT"/>
    <property type="match status" value="1"/>
</dbReference>
<dbReference type="EMBL" id="OZ019911">
    <property type="protein sequence ID" value="CAK9212751.1"/>
    <property type="molecule type" value="Genomic_DNA"/>
</dbReference>
<evidence type="ECO:0000313" key="8">
    <source>
        <dbReference type="Proteomes" id="UP001497512"/>
    </source>
</evidence>
<feature type="transmembrane region" description="Helical" evidence="5">
    <location>
        <begin position="259"/>
        <end position="281"/>
    </location>
</feature>
<name>A0ABP0U4K4_9BRYO</name>
<accession>A0ABP0U4K4</accession>
<reference evidence="7" key="1">
    <citation type="submission" date="2024-02" db="EMBL/GenBank/DDBJ databases">
        <authorList>
            <consortium name="ELIXIR-Norway"/>
            <consortium name="Elixir Norway"/>
        </authorList>
    </citation>
    <scope>NUCLEOTIDE SEQUENCE</scope>
</reference>
<evidence type="ECO:0000259" key="6">
    <source>
        <dbReference type="Pfam" id="PF03151"/>
    </source>
</evidence>
<evidence type="ECO:0000256" key="5">
    <source>
        <dbReference type="SAM" id="Phobius"/>
    </source>
</evidence>
<dbReference type="InterPro" id="IPR050186">
    <property type="entry name" value="TPT_transporter"/>
</dbReference>
<evidence type="ECO:0000256" key="1">
    <source>
        <dbReference type="ARBA" id="ARBA00004141"/>
    </source>
</evidence>
<dbReference type="InterPro" id="IPR004853">
    <property type="entry name" value="Sugar_P_trans_dom"/>
</dbReference>